<evidence type="ECO:0000313" key="1">
    <source>
        <dbReference type="EMBL" id="NMQ29488.1"/>
    </source>
</evidence>
<accession>A0ABX1U153</accession>
<gene>
    <name evidence="1" type="ORF">E4Q23_17970</name>
</gene>
<dbReference type="Proteomes" id="UP000749010">
    <property type="component" value="Unassembled WGS sequence"/>
</dbReference>
<proteinExistence type="predicted"/>
<comment type="caution">
    <text evidence="1">The sequence shown here is derived from an EMBL/GenBank/DDBJ whole genome shotgun (WGS) entry which is preliminary data.</text>
</comment>
<reference evidence="1 2" key="1">
    <citation type="submission" date="2019-03" db="EMBL/GenBank/DDBJ databases">
        <title>Metabolic reconstructions from genomes of highly enriched 'Candidatus Accumulibacter' and 'Candidatus Competibacter' bioreactor populations.</title>
        <authorList>
            <person name="Annavajhala M.K."/>
            <person name="Welles L."/>
            <person name="Abbas B."/>
            <person name="Sorokin D."/>
            <person name="Park H."/>
            <person name="Van Loosdrecht M."/>
            <person name="Chandran K."/>
        </authorList>
    </citation>
    <scope>NUCLEOTIDE SEQUENCE [LARGE SCALE GENOMIC DNA]</scope>
    <source>
        <strain evidence="1 2">SBR_S</strain>
    </source>
</reference>
<dbReference type="EMBL" id="SPMY01000057">
    <property type="protein sequence ID" value="NMQ29488.1"/>
    <property type="molecule type" value="Genomic_DNA"/>
</dbReference>
<name>A0ABX1U153_9PROT</name>
<protein>
    <submittedName>
        <fullName evidence="1">Uncharacterized protein</fullName>
    </submittedName>
</protein>
<sequence length="66" mass="6925">MKVMMIVDGDCCGLKIDPEDDEGSALLAAFGITGTFYRRLGGTQVPLALSAKQLSASYEGTPAEVD</sequence>
<evidence type="ECO:0000313" key="2">
    <source>
        <dbReference type="Proteomes" id="UP000749010"/>
    </source>
</evidence>
<dbReference type="RefSeq" id="WP_169067949.1">
    <property type="nucleotide sequence ID" value="NZ_SPMY01000057.1"/>
</dbReference>
<keyword evidence="2" id="KW-1185">Reference proteome</keyword>
<organism evidence="1 2">
    <name type="scientific">Candidatus Accumulibacter phosphatis</name>
    <dbReference type="NCBI Taxonomy" id="327160"/>
    <lineage>
        <taxon>Bacteria</taxon>
        <taxon>Pseudomonadati</taxon>
        <taxon>Pseudomonadota</taxon>
        <taxon>Betaproteobacteria</taxon>
        <taxon>Candidatus Accumulibacter</taxon>
    </lineage>
</organism>